<accession>A0A9X1QN52</accession>
<dbReference type="Gene3D" id="3.30.530.20">
    <property type="match status" value="1"/>
</dbReference>
<sequence>MRFLFLGLTALFATPAAAEVISAEPHGFEIQHVVNLVIPQPKAFSAFGEVAQWWSKDHTYSGDAARLSLQMRPGGCFCETLEGGGGIEHLRVAYLQPGERVVLTGSLGPLLYEATTGVMDVKVERIAGGSRVTMNYRAAGFANGNAEKLATAVDQVLGEQMKRFRVFAAGGAPKR</sequence>
<protein>
    <submittedName>
        <fullName evidence="2">ATPase</fullName>
    </submittedName>
</protein>
<reference evidence="2" key="1">
    <citation type="submission" date="2022-01" db="EMBL/GenBank/DDBJ databases">
        <authorList>
            <person name="Jo J.-H."/>
            <person name="Im W.-T."/>
        </authorList>
    </citation>
    <scope>NUCLEOTIDE SEQUENCE</scope>
    <source>
        <strain evidence="2">G124</strain>
    </source>
</reference>
<organism evidence="2 3">
    <name type="scientific">Sphingomonas cremea</name>
    <dbReference type="NCBI Taxonomy" id="2904799"/>
    <lineage>
        <taxon>Bacteria</taxon>
        <taxon>Pseudomonadati</taxon>
        <taxon>Pseudomonadota</taxon>
        <taxon>Alphaproteobacteria</taxon>
        <taxon>Sphingomonadales</taxon>
        <taxon>Sphingomonadaceae</taxon>
        <taxon>Sphingomonas</taxon>
    </lineage>
</organism>
<gene>
    <name evidence="2" type="ORF">LVY65_10815</name>
</gene>
<evidence type="ECO:0000313" key="3">
    <source>
        <dbReference type="Proteomes" id="UP001139410"/>
    </source>
</evidence>
<dbReference type="InterPro" id="IPR023393">
    <property type="entry name" value="START-like_dom_sf"/>
</dbReference>
<feature type="signal peptide" evidence="1">
    <location>
        <begin position="1"/>
        <end position="18"/>
    </location>
</feature>
<name>A0A9X1QN52_9SPHN</name>
<comment type="caution">
    <text evidence="2">The sequence shown here is derived from an EMBL/GenBank/DDBJ whole genome shotgun (WGS) entry which is preliminary data.</text>
</comment>
<dbReference type="Proteomes" id="UP001139410">
    <property type="component" value="Unassembled WGS sequence"/>
</dbReference>
<proteinExistence type="predicted"/>
<dbReference type="AlphaFoldDB" id="A0A9X1QN52"/>
<evidence type="ECO:0000313" key="2">
    <source>
        <dbReference type="EMBL" id="MCF2515549.1"/>
    </source>
</evidence>
<dbReference type="RefSeq" id="WP_235068221.1">
    <property type="nucleotide sequence ID" value="NZ_JAKFGM010000003.1"/>
</dbReference>
<feature type="chain" id="PRO_5040804442" evidence="1">
    <location>
        <begin position="19"/>
        <end position="175"/>
    </location>
</feature>
<dbReference type="EMBL" id="JAKFGM010000003">
    <property type="protein sequence ID" value="MCF2515549.1"/>
    <property type="molecule type" value="Genomic_DNA"/>
</dbReference>
<evidence type="ECO:0000256" key="1">
    <source>
        <dbReference type="SAM" id="SignalP"/>
    </source>
</evidence>
<keyword evidence="1" id="KW-0732">Signal</keyword>
<keyword evidence="3" id="KW-1185">Reference proteome</keyword>
<dbReference type="SUPFAM" id="SSF55961">
    <property type="entry name" value="Bet v1-like"/>
    <property type="match status" value="1"/>
</dbReference>